<dbReference type="Gene3D" id="3.40.630.30">
    <property type="match status" value="1"/>
</dbReference>
<dbReference type="Pfam" id="PF00583">
    <property type="entry name" value="Acetyltransf_1"/>
    <property type="match status" value="1"/>
</dbReference>
<evidence type="ECO:0000259" key="1">
    <source>
        <dbReference type="Pfam" id="PF00583"/>
    </source>
</evidence>
<feature type="domain" description="N-acetyltransferase" evidence="1">
    <location>
        <begin position="83"/>
        <end position="138"/>
    </location>
</feature>
<organism evidence="2 3">
    <name type="scientific">Propioniciclava tarda</name>
    <dbReference type="NCBI Taxonomy" id="433330"/>
    <lineage>
        <taxon>Bacteria</taxon>
        <taxon>Bacillati</taxon>
        <taxon>Actinomycetota</taxon>
        <taxon>Actinomycetes</taxon>
        <taxon>Propionibacteriales</taxon>
        <taxon>Propionibacteriaceae</taxon>
        <taxon>Propioniciclava</taxon>
    </lineage>
</organism>
<dbReference type="AlphaFoldDB" id="A0A4Q9KK32"/>
<protein>
    <recommendedName>
        <fullName evidence="1">N-acetyltransferase domain-containing protein</fullName>
    </recommendedName>
</protein>
<gene>
    <name evidence="2" type="ORF">ET996_10020</name>
</gene>
<keyword evidence="3" id="KW-1185">Reference proteome</keyword>
<dbReference type="GO" id="GO:0016747">
    <property type="term" value="F:acyltransferase activity, transferring groups other than amino-acyl groups"/>
    <property type="evidence" value="ECO:0007669"/>
    <property type="project" value="InterPro"/>
</dbReference>
<dbReference type="Proteomes" id="UP000291933">
    <property type="component" value="Unassembled WGS sequence"/>
</dbReference>
<dbReference type="InterPro" id="IPR000182">
    <property type="entry name" value="GNAT_dom"/>
</dbReference>
<dbReference type="EMBL" id="SDMR01000012">
    <property type="protein sequence ID" value="TBT94525.1"/>
    <property type="molecule type" value="Genomic_DNA"/>
</dbReference>
<name>A0A4Q9KK32_PROTD</name>
<sequence length="369" mass="39596">MTNDFSVLPVVPPDEGEVPDGVRTAVAGAATISRGVWLDLFGHVDFARSPEAWLHRMTHRVSYDRPLLVAVAGARADLVGLKVDDVLGYAYYDVPTADNLHTLDALELGVRPSARRRGVGSALVAAVKADAAARGRTHVMGWMDAPIAGTDETGALRSRTDPITARPTAGSAFALAHGFAVAQIERYSVLTVPAVLADAEVAPGYRLEAWIGPTPPHHRAGLASLWTAFGNDQPLGDVALGEEAWDADRIAATEAASAAVCERCTAVAIHEASGEVVGASQLFRDLDKDEAATQGVTQVLRTHRGHRLGLALKRHNLRVAKAGWPALERIHTWNAGENDHMWRINEALGYQTRAAEICWQWIAPSETTD</sequence>
<proteinExistence type="predicted"/>
<comment type="caution">
    <text evidence="2">The sequence shown here is derived from an EMBL/GenBank/DDBJ whole genome shotgun (WGS) entry which is preliminary data.</text>
</comment>
<accession>A0A4Q9KK32</accession>
<evidence type="ECO:0000313" key="3">
    <source>
        <dbReference type="Proteomes" id="UP000291933"/>
    </source>
</evidence>
<evidence type="ECO:0000313" key="2">
    <source>
        <dbReference type="EMBL" id="TBT94525.1"/>
    </source>
</evidence>
<dbReference type="RefSeq" id="WP_131172423.1">
    <property type="nucleotide sequence ID" value="NZ_FXTL01000012.1"/>
</dbReference>
<dbReference type="SUPFAM" id="SSF55729">
    <property type="entry name" value="Acyl-CoA N-acyltransferases (Nat)"/>
    <property type="match status" value="2"/>
</dbReference>
<reference evidence="2 3" key="1">
    <citation type="submission" date="2019-01" db="EMBL/GenBank/DDBJ databases">
        <title>Lactibacter flavus gen. nov., sp. nov., a novel bacterium of the family Propionibacteriaceae isolated from raw milk and dairy products.</title>
        <authorList>
            <person name="Huptas C."/>
            <person name="Wenning M."/>
            <person name="Breitenwieser F."/>
            <person name="Doll E."/>
            <person name="Von Neubeck M."/>
            <person name="Busse H.-J."/>
            <person name="Scherer S."/>
        </authorList>
    </citation>
    <scope>NUCLEOTIDE SEQUENCE [LARGE SCALE GENOMIC DNA]</scope>
    <source>
        <strain evidence="2 3">DSM 22130</strain>
    </source>
</reference>
<dbReference type="OrthoDB" id="4119890at2"/>
<dbReference type="InterPro" id="IPR016181">
    <property type="entry name" value="Acyl_CoA_acyltransferase"/>
</dbReference>